<feature type="region of interest" description="Disordered" evidence="1">
    <location>
        <begin position="22"/>
        <end position="47"/>
    </location>
</feature>
<comment type="caution">
    <text evidence="2">The sequence shown here is derived from an EMBL/GenBank/DDBJ whole genome shotgun (WGS) entry which is preliminary data.</text>
</comment>
<gene>
    <name evidence="2" type="ORF">S12H4_21567</name>
</gene>
<dbReference type="EMBL" id="BARW01011107">
    <property type="protein sequence ID" value="GAI84187.1"/>
    <property type="molecule type" value="Genomic_DNA"/>
</dbReference>
<name>X1RTW0_9ZZZZ</name>
<proteinExistence type="predicted"/>
<evidence type="ECO:0000256" key="1">
    <source>
        <dbReference type="SAM" id="MobiDB-lite"/>
    </source>
</evidence>
<organism evidence="2">
    <name type="scientific">marine sediment metagenome</name>
    <dbReference type="NCBI Taxonomy" id="412755"/>
    <lineage>
        <taxon>unclassified sequences</taxon>
        <taxon>metagenomes</taxon>
        <taxon>ecological metagenomes</taxon>
    </lineage>
</organism>
<protein>
    <submittedName>
        <fullName evidence="2">Uncharacterized protein</fullName>
    </submittedName>
</protein>
<reference evidence="2" key="1">
    <citation type="journal article" date="2014" name="Front. Microbiol.">
        <title>High frequency of phylogenetically diverse reductive dehalogenase-homologous genes in deep subseafloor sedimentary metagenomes.</title>
        <authorList>
            <person name="Kawai M."/>
            <person name="Futagami T."/>
            <person name="Toyoda A."/>
            <person name="Takaki Y."/>
            <person name="Nishi S."/>
            <person name="Hori S."/>
            <person name="Arai W."/>
            <person name="Tsubouchi T."/>
            <person name="Morono Y."/>
            <person name="Uchiyama I."/>
            <person name="Ito T."/>
            <person name="Fujiyama A."/>
            <person name="Inagaki F."/>
            <person name="Takami H."/>
        </authorList>
    </citation>
    <scope>NUCLEOTIDE SEQUENCE</scope>
    <source>
        <strain evidence="2">Expedition CK06-06</strain>
    </source>
</reference>
<evidence type="ECO:0000313" key="2">
    <source>
        <dbReference type="EMBL" id="GAI84187.1"/>
    </source>
</evidence>
<sequence length="47" mass="5547">MSDGDKLKEVLDEYEKARQKAAERISKEIEADRQARQARTEEQARRL</sequence>
<accession>X1RTW0</accession>
<dbReference type="AlphaFoldDB" id="X1RTW0"/>